<dbReference type="InterPro" id="IPR002925">
    <property type="entry name" value="Dienelactn_hydro"/>
</dbReference>
<reference evidence="2" key="1">
    <citation type="submission" date="2013-08" db="EMBL/GenBank/DDBJ databases">
        <authorList>
            <person name="Mendez C."/>
            <person name="Richter M."/>
            <person name="Ferrer M."/>
            <person name="Sanchez J."/>
        </authorList>
    </citation>
    <scope>NUCLEOTIDE SEQUENCE</scope>
</reference>
<dbReference type="SUPFAM" id="SSF53474">
    <property type="entry name" value="alpha/beta-Hydrolases"/>
    <property type="match status" value="1"/>
</dbReference>
<dbReference type="EMBL" id="AUZZ01007310">
    <property type="protein sequence ID" value="EQD42884.1"/>
    <property type="molecule type" value="Genomic_DNA"/>
</dbReference>
<evidence type="ECO:0000313" key="2">
    <source>
        <dbReference type="EMBL" id="EQD42884.1"/>
    </source>
</evidence>
<protein>
    <submittedName>
        <fullName evidence="2">Carboxymethylenebutenolidase</fullName>
    </submittedName>
</protein>
<comment type="caution">
    <text evidence="2">The sequence shown here is derived from an EMBL/GenBank/DDBJ whole genome shotgun (WGS) entry which is preliminary data.</text>
</comment>
<dbReference type="PANTHER" id="PTHR46623:SF6">
    <property type="entry name" value="ALPHA_BETA-HYDROLASES SUPERFAMILY PROTEIN"/>
    <property type="match status" value="1"/>
</dbReference>
<dbReference type="Pfam" id="PF01738">
    <property type="entry name" value="DLH"/>
    <property type="match status" value="1"/>
</dbReference>
<evidence type="ECO:0000259" key="1">
    <source>
        <dbReference type="Pfam" id="PF01738"/>
    </source>
</evidence>
<accession>T1AQ69</accession>
<dbReference type="GO" id="GO:0016787">
    <property type="term" value="F:hydrolase activity"/>
    <property type="evidence" value="ECO:0007669"/>
    <property type="project" value="InterPro"/>
</dbReference>
<feature type="non-terminal residue" evidence="2">
    <location>
        <position position="1"/>
    </location>
</feature>
<dbReference type="InterPro" id="IPR029058">
    <property type="entry name" value="AB_hydrolase_fold"/>
</dbReference>
<name>T1AQ69_9ZZZZ</name>
<dbReference type="InterPro" id="IPR051049">
    <property type="entry name" value="Dienelactone_hydrolase-like"/>
</dbReference>
<gene>
    <name evidence="2" type="ORF">B2A_10129</name>
</gene>
<organism evidence="2">
    <name type="scientific">mine drainage metagenome</name>
    <dbReference type="NCBI Taxonomy" id="410659"/>
    <lineage>
        <taxon>unclassified sequences</taxon>
        <taxon>metagenomes</taxon>
        <taxon>ecological metagenomes</taxon>
    </lineage>
</organism>
<dbReference type="AlphaFoldDB" id="T1AQ69"/>
<proteinExistence type="predicted"/>
<feature type="domain" description="Dienelactone hydrolase" evidence="1">
    <location>
        <begin position="3"/>
        <end position="113"/>
    </location>
</feature>
<dbReference type="PANTHER" id="PTHR46623">
    <property type="entry name" value="CARBOXYMETHYLENEBUTENOLIDASE-RELATED"/>
    <property type="match status" value="1"/>
</dbReference>
<reference evidence="2" key="2">
    <citation type="journal article" date="2014" name="ISME J.">
        <title>Microbial stratification in low pH oxic and suboxic macroscopic growths along an acid mine drainage.</title>
        <authorList>
            <person name="Mendez-Garcia C."/>
            <person name="Mesa V."/>
            <person name="Sprenger R.R."/>
            <person name="Richter M."/>
            <person name="Diez M.S."/>
            <person name="Solano J."/>
            <person name="Bargiela R."/>
            <person name="Golyshina O.V."/>
            <person name="Manteca A."/>
            <person name="Ramos J.L."/>
            <person name="Gallego J.R."/>
            <person name="Llorente I."/>
            <person name="Martins Dos Santos V.A."/>
            <person name="Jensen O.N."/>
            <person name="Pelaez A.I."/>
            <person name="Sanchez J."/>
            <person name="Ferrer M."/>
        </authorList>
    </citation>
    <scope>NUCLEOTIDE SEQUENCE</scope>
</reference>
<sequence length="126" mass="13697">RHSGRVGAVGYCWGGAQSYRAACLLPVDCAVVYYGKTQDAGVPPQSPVMYHFGTEDKSIPLADVQRMKALHPGGIFHLYEGAGHGFNCDQRPSYDAAAAALARQRTLEFLARHLTGVRSDDEEEES</sequence>
<dbReference type="Gene3D" id="3.40.50.1820">
    <property type="entry name" value="alpha/beta hydrolase"/>
    <property type="match status" value="1"/>
</dbReference>